<dbReference type="PANTHER" id="PTHR45138">
    <property type="entry name" value="REGULATORY COMPONENTS OF SENSORY TRANSDUCTION SYSTEM"/>
    <property type="match status" value="1"/>
</dbReference>
<dbReference type="PANTHER" id="PTHR45138:SF9">
    <property type="entry name" value="DIGUANYLATE CYCLASE DGCM-RELATED"/>
    <property type="match status" value="1"/>
</dbReference>
<sequence>MQKNSSSIKSSTDILKQAIQFIGQHNITAIPINYTVSYEYCRGHHVLLRQAIDQAIVNKQPITNEAIQGWFDAFLLGYDLSELNKSHLDLNNIVDQLASTTTQAEEDVNQYDTSLKECKDELNETLDTSSLSSIVSSLLTSTTAMQIAMEQMKQQITASQCEIASLQDRLALVTIEAVTDPLTGLANRKGLSMAINESLSTALQSKNYPCLLLLDIDYFKKINDSFGHLVGDKAIKILADTLKKQLKGKDTAARYGGEEFAILLPETDLQNAWKVGENIRRVVESLRITRSNNHEEVFRMTISIGIARYQANQSINDLIELADNALYQSKNTGRNRVTIFETKL</sequence>
<evidence type="ECO:0000256" key="2">
    <source>
        <dbReference type="ARBA" id="ARBA00012528"/>
    </source>
</evidence>
<dbReference type="CDD" id="cd01949">
    <property type="entry name" value="GGDEF"/>
    <property type="match status" value="1"/>
</dbReference>
<comment type="catalytic activity">
    <reaction evidence="3">
        <text>2 GTP = 3',3'-c-di-GMP + 2 diphosphate</text>
        <dbReference type="Rhea" id="RHEA:24898"/>
        <dbReference type="ChEBI" id="CHEBI:33019"/>
        <dbReference type="ChEBI" id="CHEBI:37565"/>
        <dbReference type="ChEBI" id="CHEBI:58805"/>
        <dbReference type="EC" id="2.7.7.65"/>
    </reaction>
</comment>
<evidence type="ECO:0000256" key="3">
    <source>
        <dbReference type="ARBA" id="ARBA00034247"/>
    </source>
</evidence>
<evidence type="ECO:0000256" key="1">
    <source>
        <dbReference type="ARBA" id="ARBA00001946"/>
    </source>
</evidence>
<evidence type="ECO:0000259" key="4">
    <source>
        <dbReference type="PROSITE" id="PS50887"/>
    </source>
</evidence>
<dbReference type="EC" id="2.7.7.65" evidence="2"/>
<evidence type="ECO:0000313" key="5">
    <source>
        <dbReference type="EMBL" id="AEG01760.1"/>
    </source>
</evidence>
<dbReference type="FunFam" id="3.30.70.270:FF:000001">
    <property type="entry name" value="Diguanylate cyclase domain protein"/>
    <property type="match status" value="1"/>
</dbReference>
<dbReference type="PROSITE" id="PS50887">
    <property type="entry name" value="GGDEF"/>
    <property type="match status" value="1"/>
</dbReference>
<dbReference type="InterPro" id="IPR043128">
    <property type="entry name" value="Rev_trsase/Diguanyl_cyclase"/>
</dbReference>
<dbReference type="NCBIfam" id="TIGR00254">
    <property type="entry name" value="GGDEF"/>
    <property type="match status" value="1"/>
</dbReference>
<organism evidence="5 6">
    <name type="scientific">Methylomonas methanica (strain DSM 25384 / MC09)</name>
    <dbReference type="NCBI Taxonomy" id="857087"/>
    <lineage>
        <taxon>Bacteria</taxon>
        <taxon>Pseudomonadati</taxon>
        <taxon>Pseudomonadota</taxon>
        <taxon>Gammaproteobacteria</taxon>
        <taxon>Methylococcales</taxon>
        <taxon>Methylococcaceae</taxon>
        <taxon>Methylomonas</taxon>
    </lineage>
</organism>
<dbReference type="Gene3D" id="3.30.70.270">
    <property type="match status" value="1"/>
</dbReference>
<reference key="2">
    <citation type="submission" date="2011-05" db="EMBL/GenBank/DDBJ databases">
        <title>Complete genome sequence of the aerobic marine methanotroph Methylomonas methanica MC09.</title>
        <authorList>
            <person name="Boden R."/>
            <person name="Cunliffe M."/>
            <person name="Scanlan J."/>
            <person name="Moussard H."/>
            <person name="Kits K.D."/>
            <person name="Klotz M."/>
            <person name="Jetten M."/>
            <person name="Vuilleumier S."/>
            <person name="Han J."/>
            <person name="Peters L."/>
            <person name="Mikhailova N."/>
            <person name="Teshima H."/>
            <person name="Tapia R."/>
            <person name="Kyrpides N."/>
            <person name="Ivanova N."/>
            <person name="Pagani I."/>
            <person name="Cheng J.-F."/>
            <person name="Goodwin L."/>
            <person name="Han C."/>
            <person name="Hauser L."/>
            <person name="Land M."/>
            <person name="Lapidus A."/>
            <person name="Lucas S."/>
            <person name="Pitluck S."/>
            <person name="Woyke T."/>
            <person name="Stein L.Y."/>
            <person name="Murrell C."/>
        </authorList>
    </citation>
    <scope>NUCLEOTIDE SEQUENCE</scope>
    <source>
        <strain>MC09</strain>
    </source>
</reference>
<dbReference type="GO" id="GO:0005886">
    <property type="term" value="C:plasma membrane"/>
    <property type="evidence" value="ECO:0007669"/>
    <property type="project" value="TreeGrafter"/>
</dbReference>
<dbReference type="AlphaFoldDB" id="G0A6D2"/>
<dbReference type="GO" id="GO:0043709">
    <property type="term" value="P:cell adhesion involved in single-species biofilm formation"/>
    <property type="evidence" value="ECO:0007669"/>
    <property type="project" value="TreeGrafter"/>
</dbReference>
<protein>
    <recommendedName>
        <fullName evidence="2">diguanylate cyclase</fullName>
        <ecNumber evidence="2">2.7.7.65</ecNumber>
    </recommendedName>
</protein>
<dbReference type="OrthoDB" id="9812260at2"/>
<name>G0A6D2_METMM</name>
<dbReference type="RefSeq" id="WP_013819987.1">
    <property type="nucleotide sequence ID" value="NC_015572.1"/>
</dbReference>
<feature type="domain" description="GGDEF" evidence="4">
    <location>
        <begin position="207"/>
        <end position="342"/>
    </location>
</feature>
<dbReference type="SUPFAM" id="SSF55073">
    <property type="entry name" value="Nucleotide cyclase"/>
    <property type="match status" value="1"/>
</dbReference>
<evidence type="ECO:0000313" key="6">
    <source>
        <dbReference type="Proteomes" id="UP000008888"/>
    </source>
</evidence>
<dbReference type="InterPro" id="IPR029787">
    <property type="entry name" value="Nucleotide_cyclase"/>
</dbReference>
<dbReference type="SMART" id="SM00267">
    <property type="entry name" value="GGDEF"/>
    <property type="match status" value="1"/>
</dbReference>
<dbReference type="EMBL" id="CP002738">
    <property type="protein sequence ID" value="AEG01760.1"/>
    <property type="molecule type" value="Genomic_DNA"/>
</dbReference>
<dbReference type="KEGG" id="mmt:Metme_3389"/>
<reference evidence="6" key="3">
    <citation type="submission" date="2011-05" db="EMBL/GenBank/DDBJ databases">
        <title>Complete sequence of Methylomonas methanica MC09.</title>
        <authorList>
            <consortium name="US DOE Joint Genome Institute"/>
            <person name="Lucas S."/>
            <person name="Han J."/>
            <person name="Lapidus A."/>
            <person name="Cheng J.-F."/>
            <person name="Goodwin L."/>
            <person name="Pitluck S."/>
            <person name="Peters L."/>
            <person name="Mikhailova N."/>
            <person name="Teshima H."/>
            <person name="Han C."/>
            <person name="Tapia R."/>
            <person name="Land M."/>
            <person name="Hauser L."/>
            <person name="Kyrpides N."/>
            <person name="Ivanova N."/>
            <person name="Pagani I."/>
            <person name="Stein L."/>
            <person name="Woyke T."/>
        </authorList>
    </citation>
    <scope>NUCLEOTIDE SEQUENCE [LARGE SCALE GENOMIC DNA]</scope>
    <source>
        <strain evidence="6">MC09</strain>
    </source>
</reference>
<dbReference type="GO" id="GO:1902201">
    <property type="term" value="P:negative regulation of bacterial-type flagellum-dependent cell motility"/>
    <property type="evidence" value="ECO:0007669"/>
    <property type="project" value="TreeGrafter"/>
</dbReference>
<accession>G0A6D2</accession>
<proteinExistence type="predicted"/>
<comment type="cofactor">
    <cofactor evidence="1">
        <name>Mg(2+)</name>
        <dbReference type="ChEBI" id="CHEBI:18420"/>
    </cofactor>
</comment>
<gene>
    <name evidence="5" type="ordered locus">Metme_3389</name>
</gene>
<dbReference type="InterPro" id="IPR050469">
    <property type="entry name" value="Diguanylate_Cyclase"/>
</dbReference>
<dbReference type="GO" id="GO:0052621">
    <property type="term" value="F:diguanylate cyclase activity"/>
    <property type="evidence" value="ECO:0007669"/>
    <property type="project" value="UniProtKB-EC"/>
</dbReference>
<dbReference type="STRING" id="857087.Metme_3389"/>
<dbReference type="HOGENOM" id="CLU_000445_11_5_6"/>
<dbReference type="SUPFAM" id="SSF58100">
    <property type="entry name" value="Bacterial hemolysins"/>
    <property type="match status" value="1"/>
</dbReference>
<dbReference type="Proteomes" id="UP000008888">
    <property type="component" value="Chromosome"/>
</dbReference>
<reference evidence="5 6" key="1">
    <citation type="journal article" date="2011" name="J. Bacteriol.">
        <title>Complete Genome Sequence of the Aerobic Marine Methanotroph Methylomonas methanica MC09.</title>
        <authorList>
            <person name="Boden R."/>
            <person name="Cunliffe M."/>
            <person name="Scanlan J."/>
            <person name="Moussard H."/>
            <person name="Kits K.D."/>
            <person name="Klotz M.G."/>
            <person name="Jetten M.S."/>
            <person name="Vuilleumier S."/>
            <person name="Han J."/>
            <person name="Peters L."/>
            <person name="Mikhailova N."/>
            <person name="Teshima H."/>
            <person name="Tapia R."/>
            <person name="Kyrpides N."/>
            <person name="Ivanova N."/>
            <person name="Pagani I."/>
            <person name="Cheng J.F."/>
            <person name="Goodwin L."/>
            <person name="Han C."/>
            <person name="Hauser L."/>
            <person name="Land M.L."/>
            <person name="Lapidus A."/>
            <person name="Lucas S."/>
            <person name="Pitluck S."/>
            <person name="Woyke T."/>
            <person name="Stein L."/>
            <person name="Murrell J.C."/>
        </authorList>
    </citation>
    <scope>NUCLEOTIDE SEQUENCE [LARGE SCALE GENOMIC DNA]</scope>
    <source>
        <strain evidence="5 6">MC09</strain>
    </source>
</reference>
<dbReference type="eggNOG" id="COG3706">
    <property type="taxonomic scope" value="Bacteria"/>
</dbReference>
<dbReference type="Pfam" id="PF00990">
    <property type="entry name" value="GGDEF"/>
    <property type="match status" value="1"/>
</dbReference>
<keyword evidence="6" id="KW-1185">Reference proteome</keyword>
<dbReference type="InterPro" id="IPR000160">
    <property type="entry name" value="GGDEF_dom"/>
</dbReference>